<accession>A0A5B7EVJ4</accession>
<evidence type="ECO:0000256" key="1">
    <source>
        <dbReference type="SAM" id="Phobius"/>
    </source>
</evidence>
<keyword evidence="1" id="KW-1133">Transmembrane helix</keyword>
<name>A0A5B7EVJ4_PORTR</name>
<organism evidence="2 3">
    <name type="scientific">Portunus trituberculatus</name>
    <name type="common">Swimming crab</name>
    <name type="synonym">Neptunus trituberculatus</name>
    <dbReference type="NCBI Taxonomy" id="210409"/>
    <lineage>
        <taxon>Eukaryota</taxon>
        <taxon>Metazoa</taxon>
        <taxon>Ecdysozoa</taxon>
        <taxon>Arthropoda</taxon>
        <taxon>Crustacea</taxon>
        <taxon>Multicrustacea</taxon>
        <taxon>Malacostraca</taxon>
        <taxon>Eumalacostraca</taxon>
        <taxon>Eucarida</taxon>
        <taxon>Decapoda</taxon>
        <taxon>Pleocyemata</taxon>
        <taxon>Brachyura</taxon>
        <taxon>Eubrachyura</taxon>
        <taxon>Portunoidea</taxon>
        <taxon>Portunidae</taxon>
        <taxon>Portuninae</taxon>
        <taxon>Portunus</taxon>
    </lineage>
</organism>
<dbReference type="EMBL" id="VSRR010003680">
    <property type="protein sequence ID" value="MPC37078.1"/>
    <property type="molecule type" value="Genomic_DNA"/>
</dbReference>
<keyword evidence="1" id="KW-0812">Transmembrane</keyword>
<comment type="caution">
    <text evidence="2">The sequence shown here is derived from an EMBL/GenBank/DDBJ whole genome shotgun (WGS) entry which is preliminary data.</text>
</comment>
<evidence type="ECO:0000313" key="3">
    <source>
        <dbReference type="Proteomes" id="UP000324222"/>
    </source>
</evidence>
<dbReference type="AlphaFoldDB" id="A0A5B7EVJ4"/>
<feature type="transmembrane region" description="Helical" evidence="1">
    <location>
        <begin position="51"/>
        <end position="73"/>
    </location>
</feature>
<gene>
    <name evidence="2" type="ORF">E2C01_030551</name>
</gene>
<proteinExistence type="predicted"/>
<evidence type="ECO:0000313" key="2">
    <source>
        <dbReference type="EMBL" id="MPC37078.1"/>
    </source>
</evidence>
<keyword evidence="3" id="KW-1185">Reference proteome</keyword>
<dbReference type="Proteomes" id="UP000324222">
    <property type="component" value="Unassembled WGS sequence"/>
</dbReference>
<protein>
    <submittedName>
        <fullName evidence="2">Uncharacterized protein</fullName>
    </submittedName>
</protein>
<keyword evidence="1" id="KW-0472">Membrane</keyword>
<reference evidence="2 3" key="1">
    <citation type="submission" date="2019-05" db="EMBL/GenBank/DDBJ databases">
        <title>Another draft genome of Portunus trituberculatus and its Hox gene families provides insights of decapod evolution.</title>
        <authorList>
            <person name="Jeong J.-H."/>
            <person name="Song I."/>
            <person name="Kim S."/>
            <person name="Choi T."/>
            <person name="Kim D."/>
            <person name="Ryu S."/>
            <person name="Kim W."/>
        </authorList>
    </citation>
    <scope>NUCLEOTIDE SEQUENCE [LARGE SCALE GENOMIC DNA]</scope>
    <source>
        <tissue evidence="2">Muscle</tissue>
    </source>
</reference>
<sequence>MSLHTIHHLHANHVPREQALLEPLSLAGLILRRKPPETTCPQSSPPSLHSLAMYCLVLAGWCLSLVCCLLQCLRI</sequence>